<accession>A0AB72YZF9</accession>
<dbReference type="Gene3D" id="3.40.960.10">
    <property type="entry name" value="VSR Endonuclease"/>
    <property type="match status" value="1"/>
</dbReference>
<evidence type="ECO:0000313" key="2">
    <source>
        <dbReference type="Proteomes" id="UP000003457"/>
    </source>
</evidence>
<reference evidence="1 2" key="1">
    <citation type="submission" date="2010-10" db="EMBL/GenBank/DDBJ databases">
        <authorList>
            <person name="Durkin A.S."/>
            <person name="Madupu R."/>
            <person name="Torralba M."/>
            <person name="Gillis M."/>
            <person name="Methe B."/>
            <person name="Sutton G."/>
            <person name="Nelson K.E."/>
        </authorList>
    </citation>
    <scope>NUCLEOTIDE SEQUENCE [LARGE SCALE GENOMIC DNA]</scope>
    <source>
        <strain evidence="1 2">JCVIHMP022</strain>
    </source>
</reference>
<dbReference type="AlphaFoldDB" id="A0AB72YZF9"/>
<evidence type="ECO:0008006" key="3">
    <source>
        <dbReference type="Google" id="ProtNLM"/>
    </source>
</evidence>
<dbReference type="SUPFAM" id="SSF52980">
    <property type="entry name" value="Restriction endonuclease-like"/>
    <property type="match status" value="1"/>
</dbReference>
<evidence type="ECO:0000313" key="1">
    <source>
        <dbReference type="EMBL" id="EFO77148.1"/>
    </source>
</evidence>
<dbReference type="Proteomes" id="UP000003457">
    <property type="component" value="Unassembled WGS sequence"/>
</dbReference>
<comment type="caution">
    <text evidence="1">The sequence shown here is derived from an EMBL/GenBank/DDBJ whole genome shotgun (WGS) entry which is preliminary data.</text>
</comment>
<proteinExistence type="predicted"/>
<protein>
    <recommendedName>
        <fullName evidence="3">DUF559 domain-containing protein</fullName>
    </recommendedName>
</protein>
<sequence>MNGNETYKPMQRIMLSQMQRQALRDCKAIGVQHPVSHETALAIWGIEQPSGSGYRRSRTARTDHAEIAGGPAYGYPESPSSDYGYAEDYASTEKWNDSTNTVSDNSLIHVVLNNRNDRRARKHVRMHVWKGLNGKHVLMIDGVRVLAPAPTWALMAGPLDVGELTILAESMIRHRRLTLDELRKFVSTAQIPYRSKCMDALSLVRQGSDSPKETEMRLVLERYGLPPMRVNYTVSDVLFGNGAMTTLDLADPSRKLGLEYDGDHHRTDRRQWRRDQNKRMRLTSAGWVVLVITQLDLSDELHRAAFAMNVAHALSNIDGRPIVVNTPIPWSELARRRRKMVRPRRRAKRR</sequence>
<dbReference type="InterPro" id="IPR011335">
    <property type="entry name" value="Restrct_endonuc-II-like"/>
</dbReference>
<name>A0AB72YZF9_9BIFI</name>
<dbReference type="RefSeq" id="WP_003844828.1">
    <property type="nucleotide sequence ID" value="NZ_AEHJ01000031.1"/>
</dbReference>
<organism evidence="1 2">
    <name type="scientific">Bifidobacterium dentium JCVIHMP022</name>
    <dbReference type="NCBI Taxonomy" id="553191"/>
    <lineage>
        <taxon>Bacteria</taxon>
        <taxon>Bacillati</taxon>
        <taxon>Actinomycetota</taxon>
        <taxon>Actinomycetes</taxon>
        <taxon>Bifidobacteriales</taxon>
        <taxon>Bifidobacteriaceae</taxon>
        <taxon>Bifidobacterium</taxon>
    </lineage>
</organism>
<gene>
    <name evidence="1" type="ORF">HMPREF9003_0099</name>
</gene>
<dbReference type="EMBL" id="AEHJ01000031">
    <property type="protein sequence ID" value="EFO77148.1"/>
    <property type="molecule type" value="Genomic_DNA"/>
</dbReference>